<reference evidence="1" key="1">
    <citation type="submission" date="2021-07" db="EMBL/GenBank/DDBJ databases">
        <authorList>
            <person name="Durling M."/>
        </authorList>
    </citation>
    <scope>NUCLEOTIDE SEQUENCE</scope>
</reference>
<comment type="caution">
    <text evidence="1">The sequence shown here is derived from an EMBL/GenBank/DDBJ whole genome shotgun (WGS) entry which is preliminary data.</text>
</comment>
<proteinExistence type="predicted"/>
<dbReference type="OrthoDB" id="10254945at2759"/>
<gene>
    <name evidence="1" type="ORF">HYALB_00001530</name>
</gene>
<evidence type="ECO:0000313" key="1">
    <source>
        <dbReference type="EMBL" id="CAG8970747.1"/>
    </source>
</evidence>
<protein>
    <submittedName>
        <fullName evidence="1">Uncharacterized protein</fullName>
    </submittedName>
</protein>
<sequence length="400" mass="46248">MSETVFFLKGGPLAERGSEWATDGFGGNPHILINRWKRKRRGYFGFHHFTWPTLNDWSLESKPRILLQPPLSDEKVYRPMTVYMLEQMQQRYFWEFAVRRYGIKRVLEANNTRTFARSLVGLPWGDITAFEKEANDMISKLAELSPEERNAASWARRFVRRTVAVDQFWSVQNEEMSSAVAETTPKFKKGRRRGLLVLLPWPRRLPLAIWNRGTRMFLRRLNRNKLSGEEYEGARKVVDDLLINLECAKMIFCKPTDMREDEITVEGLRIAFQDAISGDENVMRLALDRLDGPIIDPRTSVFLHSCAEVLYCTVSPDPLAKLVDRIQGAFDNLDGLRLAFPGESCPPVWDDLIKKWIQLAQKVRQGVQLDPEERPVDRSEWLGKTFPAFESGAEEDKVPL</sequence>
<dbReference type="AlphaFoldDB" id="A0A9N9LDQ0"/>
<name>A0A9N9LDQ0_9HELO</name>
<organism evidence="1 2">
    <name type="scientific">Hymenoscyphus albidus</name>
    <dbReference type="NCBI Taxonomy" id="595503"/>
    <lineage>
        <taxon>Eukaryota</taxon>
        <taxon>Fungi</taxon>
        <taxon>Dikarya</taxon>
        <taxon>Ascomycota</taxon>
        <taxon>Pezizomycotina</taxon>
        <taxon>Leotiomycetes</taxon>
        <taxon>Helotiales</taxon>
        <taxon>Helotiaceae</taxon>
        <taxon>Hymenoscyphus</taxon>
    </lineage>
</organism>
<evidence type="ECO:0000313" key="2">
    <source>
        <dbReference type="Proteomes" id="UP000701801"/>
    </source>
</evidence>
<dbReference type="EMBL" id="CAJVRM010000002">
    <property type="protein sequence ID" value="CAG8970747.1"/>
    <property type="molecule type" value="Genomic_DNA"/>
</dbReference>
<dbReference type="Proteomes" id="UP000701801">
    <property type="component" value="Unassembled WGS sequence"/>
</dbReference>
<accession>A0A9N9LDQ0</accession>
<keyword evidence="2" id="KW-1185">Reference proteome</keyword>